<feature type="transmembrane region" description="Helical" evidence="6">
    <location>
        <begin position="121"/>
        <end position="138"/>
    </location>
</feature>
<evidence type="ECO:0000256" key="6">
    <source>
        <dbReference type="SAM" id="Phobius"/>
    </source>
</evidence>
<dbReference type="RefSeq" id="WP_115518481.1">
    <property type="nucleotide sequence ID" value="NZ_QRGO01000002.1"/>
</dbReference>
<dbReference type="InterPro" id="IPR001123">
    <property type="entry name" value="LeuE-type"/>
</dbReference>
<reference evidence="8" key="1">
    <citation type="submission" date="2018-08" db="EMBL/GenBank/DDBJ databases">
        <authorList>
            <person name="Kim S.-J."/>
            <person name="Jung G.-Y."/>
        </authorList>
    </citation>
    <scope>NUCLEOTIDE SEQUENCE [LARGE SCALE GENOMIC DNA]</scope>
    <source>
        <strain evidence="8">GY_H</strain>
    </source>
</reference>
<dbReference type="PANTHER" id="PTHR30086">
    <property type="entry name" value="ARGININE EXPORTER PROTEIN ARGO"/>
    <property type="match status" value="1"/>
</dbReference>
<dbReference type="GO" id="GO:0005886">
    <property type="term" value="C:plasma membrane"/>
    <property type="evidence" value="ECO:0007669"/>
    <property type="project" value="UniProtKB-SubCell"/>
</dbReference>
<evidence type="ECO:0000256" key="5">
    <source>
        <dbReference type="ARBA" id="ARBA00023136"/>
    </source>
</evidence>
<comment type="subcellular location">
    <subcellularLocation>
        <location evidence="1">Cell membrane</location>
        <topology evidence="1">Multi-pass membrane protein</topology>
    </subcellularLocation>
</comment>
<dbReference type="EMBL" id="QRGO01000002">
    <property type="protein sequence ID" value="RDV02360.1"/>
    <property type="molecule type" value="Genomic_DNA"/>
</dbReference>
<gene>
    <name evidence="7" type="ORF">DXH78_17445</name>
</gene>
<feature type="transmembrane region" description="Helical" evidence="6">
    <location>
        <begin position="6"/>
        <end position="31"/>
    </location>
</feature>
<comment type="caution">
    <text evidence="7">The sequence shown here is derived from an EMBL/GenBank/DDBJ whole genome shotgun (WGS) entry which is preliminary data.</text>
</comment>
<keyword evidence="8" id="KW-1185">Reference proteome</keyword>
<dbReference type="PANTHER" id="PTHR30086:SF20">
    <property type="entry name" value="ARGININE EXPORTER PROTEIN ARGO-RELATED"/>
    <property type="match status" value="1"/>
</dbReference>
<feature type="transmembrane region" description="Helical" evidence="6">
    <location>
        <begin position="150"/>
        <end position="169"/>
    </location>
</feature>
<keyword evidence="4 6" id="KW-1133">Transmembrane helix</keyword>
<proteinExistence type="predicted"/>
<keyword evidence="2" id="KW-1003">Cell membrane</keyword>
<dbReference type="Pfam" id="PF01810">
    <property type="entry name" value="LysE"/>
    <property type="match status" value="1"/>
</dbReference>
<name>A0A371B486_9BRAD</name>
<evidence type="ECO:0000313" key="7">
    <source>
        <dbReference type="EMBL" id="RDV02360.1"/>
    </source>
</evidence>
<dbReference type="Proteomes" id="UP000263993">
    <property type="component" value="Unassembled WGS sequence"/>
</dbReference>
<sequence>MTFSLFIATVIAGFTYSVIPGPAVLLVFSLAAQHGRAMGAKFLIGHMAGDVTWSAMAFASIVGVSQMGPLLFDILGAGCGLYLIYLGIKAVRAKSIGEAPVLRGHRPYRAGFLFGLTNPKAYPVAVAVFTALIARYTMELSWSSLPLMGLAAWIGIVLGYAATLFWAGLPIVRRFFLTHGVVVTRIIGVTFVLFGLKSLADAGRSFQTR</sequence>
<evidence type="ECO:0000313" key="8">
    <source>
        <dbReference type="Proteomes" id="UP000263993"/>
    </source>
</evidence>
<feature type="transmembrane region" description="Helical" evidence="6">
    <location>
        <begin position="176"/>
        <end position="196"/>
    </location>
</feature>
<dbReference type="AlphaFoldDB" id="A0A371B486"/>
<evidence type="ECO:0000256" key="2">
    <source>
        <dbReference type="ARBA" id="ARBA00022475"/>
    </source>
</evidence>
<evidence type="ECO:0000256" key="4">
    <source>
        <dbReference type="ARBA" id="ARBA00022989"/>
    </source>
</evidence>
<accession>A0A371B486</accession>
<organism evidence="7 8">
    <name type="scientific">Undibacter mobilis</name>
    <dbReference type="NCBI Taxonomy" id="2292256"/>
    <lineage>
        <taxon>Bacteria</taxon>
        <taxon>Pseudomonadati</taxon>
        <taxon>Pseudomonadota</taxon>
        <taxon>Alphaproteobacteria</taxon>
        <taxon>Hyphomicrobiales</taxon>
        <taxon>Nitrobacteraceae</taxon>
        <taxon>Undibacter</taxon>
    </lineage>
</organism>
<keyword evidence="3 6" id="KW-0812">Transmembrane</keyword>
<dbReference type="GO" id="GO:0015171">
    <property type="term" value="F:amino acid transmembrane transporter activity"/>
    <property type="evidence" value="ECO:0007669"/>
    <property type="project" value="TreeGrafter"/>
</dbReference>
<evidence type="ECO:0000256" key="1">
    <source>
        <dbReference type="ARBA" id="ARBA00004651"/>
    </source>
</evidence>
<evidence type="ECO:0000256" key="3">
    <source>
        <dbReference type="ARBA" id="ARBA00022692"/>
    </source>
</evidence>
<feature type="transmembrane region" description="Helical" evidence="6">
    <location>
        <begin position="70"/>
        <end position="88"/>
    </location>
</feature>
<keyword evidence="5 6" id="KW-0472">Membrane</keyword>
<feature type="transmembrane region" description="Helical" evidence="6">
    <location>
        <begin position="43"/>
        <end position="64"/>
    </location>
</feature>
<protein>
    <submittedName>
        <fullName evidence="7">LysE family translocator</fullName>
    </submittedName>
</protein>
<dbReference type="OrthoDB" id="581870at2"/>